<accession>A0AAN6PI23</accession>
<evidence type="ECO:0000313" key="12">
    <source>
        <dbReference type="EMBL" id="KAK4041132.1"/>
    </source>
</evidence>
<evidence type="ECO:0000256" key="6">
    <source>
        <dbReference type="ARBA" id="ARBA00022968"/>
    </source>
</evidence>
<gene>
    <name evidence="12" type="ORF">C8A01DRAFT_34865</name>
</gene>
<feature type="transmembrane region" description="Helical" evidence="11">
    <location>
        <begin position="12"/>
        <end position="31"/>
    </location>
</feature>
<evidence type="ECO:0000256" key="10">
    <source>
        <dbReference type="SAM" id="MobiDB-lite"/>
    </source>
</evidence>
<dbReference type="InterPro" id="IPR022751">
    <property type="entry name" value="Alpha_mannosyltransferase"/>
</dbReference>
<evidence type="ECO:0000256" key="4">
    <source>
        <dbReference type="ARBA" id="ARBA00022679"/>
    </source>
</evidence>
<organism evidence="12 13">
    <name type="scientific">Parachaetomium inaequale</name>
    <dbReference type="NCBI Taxonomy" id="2588326"/>
    <lineage>
        <taxon>Eukaryota</taxon>
        <taxon>Fungi</taxon>
        <taxon>Dikarya</taxon>
        <taxon>Ascomycota</taxon>
        <taxon>Pezizomycotina</taxon>
        <taxon>Sordariomycetes</taxon>
        <taxon>Sordariomycetidae</taxon>
        <taxon>Sordariales</taxon>
        <taxon>Chaetomiaceae</taxon>
        <taxon>Parachaetomium</taxon>
    </lineage>
</organism>
<comment type="caution">
    <text evidence="12">The sequence shown here is derived from an EMBL/GenBank/DDBJ whole genome shotgun (WGS) entry which is preliminary data.</text>
</comment>
<keyword evidence="4" id="KW-0808">Transferase</keyword>
<keyword evidence="9 11" id="KW-0472">Membrane</keyword>
<evidence type="ECO:0000256" key="1">
    <source>
        <dbReference type="ARBA" id="ARBA00004323"/>
    </source>
</evidence>
<dbReference type="PANTHER" id="PTHR31646:SF1">
    <property type="entry name" value="ALPHA-1,2-MANNOSYLTRANSFERASE MNN2"/>
    <property type="match status" value="1"/>
</dbReference>
<feature type="compositionally biased region" description="Polar residues" evidence="10">
    <location>
        <begin position="48"/>
        <end position="59"/>
    </location>
</feature>
<dbReference type="PANTHER" id="PTHR31646">
    <property type="entry name" value="ALPHA-1,2-MANNOSYLTRANSFERASE MNN2"/>
    <property type="match status" value="1"/>
</dbReference>
<dbReference type="EMBL" id="MU854363">
    <property type="protein sequence ID" value="KAK4041132.1"/>
    <property type="molecule type" value="Genomic_DNA"/>
</dbReference>
<dbReference type="SUPFAM" id="SSF53448">
    <property type="entry name" value="Nucleotide-diphospho-sugar transferases"/>
    <property type="match status" value="1"/>
</dbReference>
<evidence type="ECO:0000256" key="2">
    <source>
        <dbReference type="ARBA" id="ARBA00004922"/>
    </source>
</evidence>
<dbReference type="GO" id="GO:0000026">
    <property type="term" value="F:alpha-1,2-mannosyltransferase activity"/>
    <property type="evidence" value="ECO:0007669"/>
    <property type="project" value="TreeGrafter"/>
</dbReference>
<keyword evidence="6" id="KW-0735">Signal-anchor</keyword>
<evidence type="ECO:0000256" key="9">
    <source>
        <dbReference type="ARBA" id="ARBA00023136"/>
    </source>
</evidence>
<sequence>MSSTAPSDSRPLTAEALLAVALVCLVAFVTFHNRDALVNLRDHGYLSPNRTPTHSQKTAQPDPEAHKLPSADPFRAHFAAVTRLKGVTMAEAKATCHWPQGEYVDFQFDADREWVVKDRSDEEIEARRKLGVVVLAGNHDTVMRLKVFLRRLVQLRSKIPVEIHYWDDEMTEDNLKDLGSIYQPVSFNDLSKPHNILHIKDGLLINFQLKSAALVNSKFAEPLLLDSDNIPVLDPATLYDSRVYKEYRTVFWPDIARSWPHNPAWAITNTPCRMDEYEQESGQLMVDKRHYWYHLQLASWLNNEQGSYYNEFLLGDKDMFRFAWHALKTNYGRPKKWLTSVGNLNDGYYCGHSFAQHHPDDGRVAFLHGGLVKSVSLEVMRWNKEERGGYFQHYKRAASDEDPATNVHVQIIWDQAEYVPNHTKDFQVAMCTDMKDIKVRDLDEILPGWEKDYEELGGFWMLEQETKAKADVAGGAPAPA</sequence>
<keyword evidence="5 11" id="KW-0812">Transmembrane</keyword>
<evidence type="ECO:0000256" key="7">
    <source>
        <dbReference type="ARBA" id="ARBA00022989"/>
    </source>
</evidence>
<evidence type="ECO:0000256" key="8">
    <source>
        <dbReference type="ARBA" id="ARBA00023034"/>
    </source>
</evidence>
<dbReference type="Pfam" id="PF11051">
    <property type="entry name" value="Mannosyl_trans3"/>
    <property type="match status" value="2"/>
</dbReference>
<keyword evidence="7 11" id="KW-1133">Transmembrane helix</keyword>
<feature type="region of interest" description="Disordered" evidence="10">
    <location>
        <begin position="44"/>
        <end position="70"/>
    </location>
</feature>
<dbReference type="GO" id="GO:0046354">
    <property type="term" value="P:mannan biosynthetic process"/>
    <property type="evidence" value="ECO:0007669"/>
    <property type="project" value="TreeGrafter"/>
</dbReference>
<evidence type="ECO:0000313" key="13">
    <source>
        <dbReference type="Proteomes" id="UP001303115"/>
    </source>
</evidence>
<dbReference type="Proteomes" id="UP001303115">
    <property type="component" value="Unassembled WGS sequence"/>
</dbReference>
<comment type="subcellular location">
    <subcellularLocation>
        <location evidence="1">Golgi apparatus membrane</location>
        <topology evidence="1">Single-pass type II membrane protein</topology>
    </subcellularLocation>
</comment>
<keyword evidence="13" id="KW-1185">Reference proteome</keyword>
<reference evidence="13" key="1">
    <citation type="journal article" date="2023" name="Mol. Phylogenet. Evol.">
        <title>Genome-scale phylogeny and comparative genomics of the fungal order Sordariales.</title>
        <authorList>
            <person name="Hensen N."/>
            <person name="Bonometti L."/>
            <person name="Westerberg I."/>
            <person name="Brannstrom I.O."/>
            <person name="Guillou S."/>
            <person name="Cros-Aarteil S."/>
            <person name="Calhoun S."/>
            <person name="Haridas S."/>
            <person name="Kuo A."/>
            <person name="Mondo S."/>
            <person name="Pangilinan J."/>
            <person name="Riley R."/>
            <person name="LaButti K."/>
            <person name="Andreopoulos B."/>
            <person name="Lipzen A."/>
            <person name="Chen C."/>
            <person name="Yan M."/>
            <person name="Daum C."/>
            <person name="Ng V."/>
            <person name="Clum A."/>
            <person name="Steindorff A."/>
            <person name="Ohm R.A."/>
            <person name="Martin F."/>
            <person name="Silar P."/>
            <person name="Natvig D.O."/>
            <person name="Lalanne C."/>
            <person name="Gautier V."/>
            <person name="Ament-Velasquez S.L."/>
            <person name="Kruys A."/>
            <person name="Hutchinson M.I."/>
            <person name="Powell A.J."/>
            <person name="Barry K."/>
            <person name="Miller A.N."/>
            <person name="Grigoriev I.V."/>
            <person name="Debuchy R."/>
            <person name="Gladieux P."/>
            <person name="Hiltunen Thoren M."/>
            <person name="Johannesson H."/>
        </authorList>
    </citation>
    <scope>NUCLEOTIDE SEQUENCE [LARGE SCALE GENOMIC DNA]</scope>
    <source>
        <strain evidence="13">CBS 284.82</strain>
    </source>
</reference>
<comment type="similarity">
    <text evidence="3">Belongs to the MNN1/MNT family.</text>
</comment>
<evidence type="ECO:0000256" key="3">
    <source>
        <dbReference type="ARBA" id="ARBA00009105"/>
    </source>
</evidence>
<dbReference type="InterPro" id="IPR029044">
    <property type="entry name" value="Nucleotide-diphossugar_trans"/>
</dbReference>
<keyword evidence="8" id="KW-0333">Golgi apparatus</keyword>
<proteinExistence type="inferred from homology"/>
<comment type="pathway">
    <text evidence="2">Protein modification; protein glycosylation.</text>
</comment>
<dbReference type="AlphaFoldDB" id="A0AAN6PI23"/>
<evidence type="ECO:0000256" key="11">
    <source>
        <dbReference type="SAM" id="Phobius"/>
    </source>
</evidence>
<evidence type="ECO:0000256" key="5">
    <source>
        <dbReference type="ARBA" id="ARBA00022692"/>
    </source>
</evidence>
<dbReference type="GO" id="GO:0000139">
    <property type="term" value="C:Golgi membrane"/>
    <property type="evidence" value="ECO:0007669"/>
    <property type="project" value="UniProtKB-SubCell"/>
</dbReference>
<name>A0AAN6PI23_9PEZI</name>
<protein>
    <submittedName>
        <fullName evidence="12">Mannosyltransferase putative-domain-containing protein</fullName>
    </submittedName>
</protein>
<keyword evidence="12" id="KW-0328">Glycosyltransferase</keyword>